<dbReference type="GO" id="GO:0005929">
    <property type="term" value="C:cilium"/>
    <property type="evidence" value="ECO:0007669"/>
    <property type="project" value="UniProtKB-SubCell"/>
</dbReference>
<dbReference type="GeneID" id="106166080"/>
<keyword evidence="12" id="KW-1185">Reference proteome</keyword>
<feature type="transmembrane region" description="Helical" evidence="10">
    <location>
        <begin position="35"/>
        <end position="58"/>
    </location>
</feature>
<feature type="transmembrane region" description="Helical" evidence="10">
    <location>
        <begin position="78"/>
        <end position="98"/>
    </location>
</feature>
<comment type="function">
    <text evidence="1">May be involved in ciliary biogenesis or function.</text>
</comment>
<comment type="subcellular location">
    <subcellularLocation>
        <location evidence="2">Cell projection</location>
        <location evidence="2">Cilium</location>
    </subcellularLocation>
    <subcellularLocation>
        <location evidence="3">Membrane</location>
        <topology evidence="3">Multi-pass membrane protein</topology>
    </subcellularLocation>
</comment>
<feature type="transmembrane region" description="Helical" evidence="10">
    <location>
        <begin position="6"/>
        <end position="28"/>
    </location>
</feature>
<dbReference type="AlphaFoldDB" id="A0A2R2MQF7"/>
<comment type="similarity">
    <text evidence="4">Belongs to the TMEM218 family.</text>
</comment>
<evidence type="ECO:0000256" key="5">
    <source>
        <dbReference type="ARBA" id="ARBA00015054"/>
    </source>
</evidence>
<gene>
    <name evidence="13" type="primary">LOC106166080</name>
</gene>
<protein>
    <recommendedName>
        <fullName evidence="5">Transmembrane protein 218</fullName>
    </recommendedName>
</protein>
<feature type="domain" description="Transmembrane protein 218 N-terminal" evidence="11">
    <location>
        <begin position="3"/>
        <end position="57"/>
    </location>
</feature>
<dbReference type="PANTHER" id="PTHR31622:SF1">
    <property type="entry name" value="TRANSMEMBRANE PROTEIN 218"/>
    <property type="match status" value="1"/>
</dbReference>
<evidence type="ECO:0000256" key="10">
    <source>
        <dbReference type="SAM" id="Phobius"/>
    </source>
</evidence>
<dbReference type="InParanoid" id="A0A2R2MQF7"/>
<reference evidence="13" key="1">
    <citation type="submission" date="2025-08" db="UniProtKB">
        <authorList>
            <consortium name="RefSeq"/>
        </authorList>
    </citation>
    <scope>IDENTIFICATION</scope>
    <source>
        <tissue evidence="13">Gonads</tissue>
    </source>
</reference>
<organism evidence="12 13">
    <name type="scientific">Lingula anatina</name>
    <name type="common">Brachiopod</name>
    <name type="synonym">Lingula unguis</name>
    <dbReference type="NCBI Taxonomy" id="7574"/>
    <lineage>
        <taxon>Eukaryota</taxon>
        <taxon>Metazoa</taxon>
        <taxon>Spiralia</taxon>
        <taxon>Lophotrochozoa</taxon>
        <taxon>Brachiopoda</taxon>
        <taxon>Linguliformea</taxon>
        <taxon>Lingulata</taxon>
        <taxon>Lingulida</taxon>
        <taxon>Linguloidea</taxon>
        <taxon>Lingulidae</taxon>
        <taxon>Lingula</taxon>
    </lineage>
</organism>
<evidence type="ECO:0000256" key="8">
    <source>
        <dbReference type="ARBA" id="ARBA00023136"/>
    </source>
</evidence>
<proteinExistence type="inferred from homology"/>
<dbReference type="GO" id="GO:0016020">
    <property type="term" value="C:membrane"/>
    <property type="evidence" value="ECO:0007669"/>
    <property type="project" value="UniProtKB-SubCell"/>
</dbReference>
<dbReference type="InterPro" id="IPR057973">
    <property type="entry name" value="TMEM218_N"/>
</dbReference>
<accession>A0A2R2MQF7</accession>
<evidence type="ECO:0000256" key="7">
    <source>
        <dbReference type="ARBA" id="ARBA00022989"/>
    </source>
</evidence>
<evidence type="ECO:0000256" key="3">
    <source>
        <dbReference type="ARBA" id="ARBA00004141"/>
    </source>
</evidence>
<dbReference type="RefSeq" id="XP_023932393.1">
    <property type="nucleotide sequence ID" value="XM_024076625.1"/>
</dbReference>
<dbReference type="Proteomes" id="UP000085678">
    <property type="component" value="Unplaced"/>
</dbReference>
<dbReference type="STRING" id="7574.A0A2R2MQF7"/>
<keyword evidence="9" id="KW-0966">Cell projection</keyword>
<dbReference type="OrthoDB" id="5978182at2759"/>
<evidence type="ECO:0000256" key="9">
    <source>
        <dbReference type="ARBA" id="ARBA00023273"/>
    </source>
</evidence>
<name>A0A2R2MQF7_LINAN</name>
<dbReference type="PANTHER" id="PTHR31622">
    <property type="entry name" value="TRANSMEMBRANE PROTEIN 218"/>
    <property type="match status" value="1"/>
</dbReference>
<evidence type="ECO:0000313" key="12">
    <source>
        <dbReference type="Proteomes" id="UP000085678"/>
    </source>
</evidence>
<dbReference type="KEGG" id="lak:106166080"/>
<sequence length="112" mass="11854">MALVLGLGGGIFTLGFLWTLCIILCLALARAEGPLAFGAAGVILLAIIITIILIFLPLTTPEDVRADIKYDDTIVGRTAIVAITGIFLLVGLGAYAVFDVMEPIYAKPLKKH</sequence>
<keyword evidence="6 10" id="KW-0812">Transmembrane</keyword>
<evidence type="ECO:0000313" key="13">
    <source>
        <dbReference type="RefSeq" id="XP_023932393.1"/>
    </source>
</evidence>
<keyword evidence="7 10" id="KW-1133">Transmembrane helix</keyword>
<evidence type="ECO:0000256" key="2">
    <source>
        <dbReference type="ARBA" id="ARBA00004138"/>
    </source>
</evidence>
<dbReference type="InterPro" id="IPR026771">
    <property type="entry name" value="Tmem218"/>
</dbReference>
<evidence type="ECO:0000256" key="4">
    <source>
        <dbReference type="ARBA" id="ARBA00010775"/>
    </source>
</evidence>
<evidence type="ECO:0000256" key="1">
    <source>
        <dbReference type="ARBA" id="ARBA00003173"/>
    </source>
</evidence>
<keyword evidence="8 10" id="KW-0472">Membrane</keyword>
<evidence type="ECO:0000259" key="11">
    <source>
        <dbReference type="Pfam" id="PF25810"/>
    </source>
</evidence>
<evidence type="ECO:0000256" key="6">
    <source>
        <dbReference type="ARBA" id="ARBA00022692"/>
    </source>
</evidence>
<dbReference type="Pfam" id="PF25810">
    <property type="entry name" value="TMEM218_N"/>
    <property type="match status" value="1"/>
</dbReference>